<feature type="transmembrane region" description="Helical" evidence="1">
    <location>
        <begin position="133"/>
        <end position="152"/>
    </location>
</feature>
<dbReference type="GeneID" id="29419842"/>
<feature type="transmembrane region" description="Helical" evidence="1">
    <location>
        <begin position="187"/>
        <end position="206"/>
    </location>
</feature>
<dbReference type="CDD" id="cd21808">
    <property type="entry name" value="ABC-2_lan_permease_MutG"/>
    <property type="match status" value="1"/>
</dbReference>
<evidence type="ECO:0000256" key="1">
    <source>
        <dbReference type="SAM" id="Phobius"/>
    </source>
</evidence>
<dbReference type="Pfam" id="PF12730">
    <property type="entry name" value="ABC2_membrane_4"/>
    <property type="match status" value="1"/>
</dbReference>
<feature type="transmembrane region" description="Helical" evidence="1">
    <location>
        <begin position="218"/>
        <end position="241"/>
    </location>
</feature>
<dbReference type="NCBIfam" id="TIGR03733">
    <property type="entry name" value="lanti_perm_MutG"/>
    <property type="match status" value="1"/>
</dbReference>
<name>W6N8J4_CLOTY</name>
<keyword evidence="3" id="KW-1185">Reference proteome</keyword>
<dbReference type="Proteomes" id="UP000019482">
    <property type="component" value="Unassembled WGS sequence"/>
</dbReference>
<feature type="transmembrane region" description="Helical" evidence="1">
    <location>
        <begin position="164"/>
        <end position="181"/>
    </location>
</feature>
<comment type="caution">
    <text evidence="2">The sequence shown here is derived from an EMBL/GenBank/DDBJ whole genome shotgun (WGS) entry which is preliminary data.</text>
</comment>
<keyword evidence="1" id="KW-1133">Transmembrane helix</keyword>
<dbReference type="InterPro" id="IPR022294">
    <property type="entry name" value="ABC-transptr_permeasesu"/>
</dbReference>
<dbReference type="EMBL" id="CBXI010000044">
    <property type="protein sequence ID" value="CDL92725.1"/>
    <property type="molecule type" value="Genomic_DNA"/>
</dbReference>
<protein>
    <submittedName>
        <fullName evidence="2">Lantibiotic transport permease protein</fullName>
    </submittedName>
</protein>
<keyword evidence="1" id="KW-0812">Transmembrane</keyword>
<keyword evidence="1" id="KW-0472">Membrane</keyword>
<accession>W6N8J4</accession>
<sequence>MRVFFNLIMSEFQKVRRTPMIWIHSVLSVLIAVMFIFYYRFSYVSSSSKVSGYLEITSIGFPLIIGIVTGMSVDQEAMAGNFQPLLMTRYKLRSFFSKICMLLLLALFSLVLSVGIFAFGMHFIIQDNLFSGIFYGKIILILFFSSVFLYFLHMICSFRFGSGASIGLGIAESLISALMLTGLGDRIWQFIPCSFSVRFSDYYVLVNSYNTDISMDKFKTGIFSCILMTLAIIAISEFWFYRFEGRSED</sequence>
<organism evidence="2 3">
    <name type="scientific">Clostridium tyrobutyricum DIVETGP</name>
    <dbReference type="NCBI Taxonomy" id="1408889"/>
    <lineage>
        <taxon>Bacteria</taxon>
        <taxon>Bacillati</taxon>
        <taxon>Bacillota</taxon>
        <taxon>Clostridia</taxon>
        <taxon>Eubacteriales</taxon>
        <taxon>Clostridiaceae</taxon>
        <taxon>Clostridium</taxon>
    </lineage>
</organism>
<dbReference type="AlphaFoldDB" id="W6N8J4"/>
<dbReference type="RefSeq" id="WP_017894550.1">
    <property type="nucleotide sequence ID" value="NZ_CBXI010000044.1"/>
</dbReference>
<reference evidence="2 3" key="1">
    <citation type="journal article" date="2015" name="Genome Announc.">
        <title>Draft Genome Sequence of Clostridium tyrobutyricum Strain DIVETGP, Isolated from Cow's Milk for Grana Padano Production.</title>
        <authorList>
            <person name="Soggiu A."/>
            <person name="Piras C."/>
            <person name="Gaiarsa S."/>
            <person name="Sassera D."/>
            <person name="Roncada P."/>
            <person name="Bendixen E."/>
            <person name="Brasca M."/>
            <person name="Bonizzi L."/>
        </authorList>
    </citation>
    <scope>NUCLEOTIDE SEQUENCE [LARGE SCALE GENOMIC DNA]</scope>
    <source>
        <strain evidence="2 3">DIVETGP</strain>
    </source>
</reference>
<evidence type="ECO:0000313" key="2">
    <source>
        <dbReference type="EMBL" id="CDL92725.1"/>
    </source>
</evidence>
<feature type="transmembrane region" description="Helical" evidence="1">
    <location>
        <begin position="53"/>
        <end position="74"/>
    </location>
</feature>
<proteinExistence type="predicted"/>
<gene>
    <name evidence="2" type="ORF">CTDIVETGP_2795</name>
</gene>
<feature type="transmembrane region" description="Helical" evidence="1">
    <location>
        <begin position="21"/>
        <end position="41"/>
    </location>
</feature>
<feature type="transmembrane region" description="Helical" evidence="1">
    <location>
        <begin position="95"/>
        <end position="121"/>
    </location>
</feature>
<evidence type="ECO:0000313" key="3">
    <source>
        <dbReference type="Proteomes" id="UP000019482"/>
    </source>
</evidence>
<dbReference type="OrthoDB" id="1701852at2"/>